<evidence type="ECO:0000313" key="2">
    <source>
        <dbReference type="Proteomes" id="UP001596230"/>
    </source>
</evidence>
<protein>
    <submittedName>
        <fullName evidence="1">DUF1090 family protein</fullName>
    </submittedName>
</protein>
<sequence length="81" mass="8977">MKSVDGLLIVLMILPVTAGARGTHCPRYLQDNINNIEYEISLARQHHNQHRIDGLKQALAGIQRQCSRSKVTRAAPHPASP</sequence>
<dbReference type="RefSeq" id="WP_385952982.1">
    <property type="nucleotide sequence ID" value="NZ_JBHSUB010000015.1"/>
</dbReference>
<gene>
    <name evidence="1" type="ORF">ACFP9W_13260</name>
</gene>
<keyword evidence="2" id="KW-1185">Reference proteome</keyword>
<dbReference type="EMBL" id="JBHSUB010000015">
    <property type="protein sequence ID" value="MFC6379020.1"/>
    <property type="molecule type" value="Genomic_DNA"/>
</dbReference>
<name>A0ABW1W250_9GAMM</name>
<evidence type="ECO:0000313" key="1">
    <source>
        <dbReference type="EMBL" id="MFC6379020.1"/>
    </source>
</evidence>
<organism evidence="1 2">
    <name type="scientific">Tatumella terrea</name>
    <dbReference type="NCBI Taxonomy" id="419007"/>
    <lineage>
        <taxon>Bacteria</taxon>
        <taxon>Pseudomonadati</taxon>
        <taxon>Pseudomonadota</taxon>
        <taxon>Gammaproteobacteria</taxon>
        <taxon>Enterobacterales</taxon>
        <taxon>Erwiniaceae</taxon>
        <taxon>Tatumella</taxon>
    </lineage>
</organism>
<accession>A0ABW1W250</accession>
<dbReference type="InterPro" id="IPR009468">
    <property type="entry name" value="DUF1090"/>
</dbReference>
<comment type="caution">
    <text evidence="1">The sequence shown here is derived from an EMBL/GenBank/DDBJ whole genome shotgun (WGS) entry which is preliminary data.</text>
</comment>
<reference evidence="2" key="1">
    <citation type="journal article" date="2019" name="Int. J. Syst. Evol. Microbiol.">
        <title>The Global Catalogue of Microorganisms (GCM) 10K type strain sequencing project: providing services to taxonomists for standard genome sequencing and annotation.</title>
        <authorList>
            <consortium name="The Broad Institute Genomics Platform"/>
            <consortium name="The Broad Institute Genome Sequencing Center for Infectious Disease"/>
            <person name="Wu L."/>
            <person name="Ma J."/>
        </authorList>
    </citation>
    <scope>NUCLEOTIDE SEQUENCE [LARGE SCALE GENOMIC DNA]</scope>
    <source>
        <strain evidence="2">CGMCC 1.18518</strain>
    </source>
</reference>
<dbReference type="Pfam" id="PF06476">
    <property type="entry name" value="DUF1090"/>
    <property type="match status" value="1"/>
</dbReference>
<proteinExistence type="predicted"/>
<dbReference type="Proteomes" id="UP001596230">
    <property type="component" value="Unassembled WGS sequence"/>
</dbReference>